<comment type="similarity">
    <text evidence="1 9">Belongs to the WRB/GET1 family.</text>
</comment>
<keyword evidence="4 9" id="KW-0256">Endoplasmic reticulum</keyword>
<dbReference type="AlphaFoldDB" id="G0V5J3"/>
<dbReference type="RefSeq" id="XP_003673122.1">
    <property type="nucleotide sequence ID" value="XM_003673074.1"/>
</dbReference>
<evidence type="ECO:0000256" key="6">
    <source>
        <dbReference type="ARBA" id="ARBA00022989"/>
    </source>
</evidence>
<dbReference type="GO" id="GO:0071816">
    <property type="term" value="P:tail-anchored membrane protein insertion into ER membrane"/>
    <property type="evidence" value="ECO:0007669"/>
    <property type="project" value="EnsemblFungi"/>
</dbReference>
<dbReference type="OMA" id="AQDNYAR"/>
<evidence type="ECO:0000256" key="5">
    <source>
        <dbReference type="ARBA" id="ARBA00022892"/>
    </source>
</evidence>
<evidence type="ECO:0000313" key="12">
    <source>
        <dbReference type="EMBL" id="CCC66729.1"/>
    </source>
</evidence>
<comment type="caution">
    <text evidence="9">Lacks conserved residue(s) required for the propagation of feature annotation.</text>
</comment>
<dbReference type="GO" id="GO:0032977">
    <property type="term" value="F:membrane insertase activity"/>
    <property type="evidence" value="ECO:0007669"/>
    <property type="project" value="EnsemblFungi"/>
</dbReference>
<reference evidence="12 13" key="1">
    <citation type="journal article" date="2011" name="Proc. Natl. Acad. Sci. U.S.A.">
        <title>Evolutionary erosion of yeast sex chromosomes by mating-type switching accidents.</title>
        <authorList>
            <person name="Gordon J.L."/>
            <person name="Armisen D."/>
            <person name="Proux-Wera E."/>
            <person name="Oheigeartaigh S.S."/>
            <person name="Byrne K.P."/>
            <person name="Wolfe K.H."/>
        </authorList>
    </citation>
    <scope>NUCLEOTIDE SEQUENCE [LARGE SCALE GENOMIC DNA]</scope>
    <source>
        <strain evidence="13">ATCC 76901 / BCRC 22586 / CBS 4309 / NBRC 1992 / NRRL Y-12630</strain>
    </source>
</reference>
<keyword evidence="5 9" id="KW-0931">ER-Golgi transport</keyword>
<keyword evidence="6 9" id="KW-1133">Transmembrane helix</keyword>
<dbReference type="eggNOG" id="KOG4253">
    <property type="taxonomic scope" value="Eukaryota"/>
</dbReference>
<feature type="transmembrane region" description="Helical" evidence="10">
    <location>
        <begin position="184"/>
        <end position="205"/>
    </location>
</feature>
<evidence type="ECO:0000256" key="7">
    <source>
        <dbReference type="ARBA" id="ARBA00023054"/>
    </source>
</evidence>
<name>G0V5J3_NAUCA</name>
<dbReference type="Pfam" id="PF04420">
    <property type="entry name" value="CHD5"/>
    <property type="match status" value="1"/>
</dbReference>
<dbReference type="KEGG" id="ncs:NCAS_0A01710"/>
<keyword evidence="3 9" id="KW-0812">Transmembrane</keyword>
<feature type="chain" id="PRO_5003410588" description="Golgi to ER traffic protein 1" evidence="11">
    <location>
        <begin position="27"/>
        <end position="235"/>
    </location>
</feature>
<evidence type="ECO:0000256" key="3">
    <source>
        <dbReference type="ARBA" id="ARBA00022692"/>
    </source>
</evidence>
<comment type="function">
    <text evidence="9">Required for the post-translational delivery of tail-anchored (TA) proteins to the endoplasmic reticulum. Together with GET2, acts as a membrane receptor for soluble GET3, which recognizes and selectively binds the transmembrane domain of TA proteins in the cytosol. The GET complex cooperates with the HDEL receptor ERD2 to mediate the ATP-dependent retrieval of resident ER proteins that contain a C-terminal H-D-E-L retention signal from the Golgi to the ER.</text>
</comment>
<feature type="signal peptide" evidence="11">
    <location>
        <begin position="1"/>
        <end position="26"/>
    </location>
</feature>
<keyword evidence="9" id="KW-0333">Golgi apparatus</keyword>
<dbReference type="PANTHER" id="PTHR42650">
    <property type="entry name" value="TAIL-ANCHORED PROTEIN INSERTION RECEPTOR WRB"/>
    <property type="match status" value="1"/>
</dbReference>
<dbReference type="InterPro" id="IPR027538">
    <property type="entry name" value="Get1_fungi"/>
</dbReference>
<sequence length="235" mass="27218">MSATNWVILTSLTFIFIGKFLQYSTSYHENWLNKIALVMSTNNDSYKTYEKKLKERLQLQEENHSISAQDNYAKWTKNNRRLEKLNEDLKSLSEQLKVQRNQTTKLLKSVKLVSLTVPFLILKLWKGKFPVYYLPHAEVFPKIIGGVLSQGWLYLGLLPLRILRGGNKVEELDIVPKVSVSLGIWIWAFTSVLATLEFLVNQFVFTKKLNKPILKTAPTEAEKVEFITHDEVELD</sequence>
<keyword evidence="11" id="KW-0732">Signal</keyword>
<evidence type="ECO:0000256" key="11">
    <source>
        <dbReference type="SAM" id="SignalP"/>
    </source>
</evidence>
<dbReference type="GO" id="GO:0097051">
    <property type="term" value="P:establishment of protein localization to endoplasmic reticulum membrane"/>
    <property type="evidence" value="ECO:0007669"/>
    <property type="project" value="EnsemblFungi"/>
</dbReference>
<reference key="2">
    <citation type="submission" date="2011-08" db="EMBL/GenBank/DDBJ databases">
        <title>Genome sequence of Naumovozyma castellii.</title>
        <authorList>
            <person name="Gordon J.L."/>
            <person name="Armisen D."/>
            <person name="Proux-Wera E."/>
            <person name="OhEigeartaigh S.S."/>
            <person name="Byrne K.P."/>
            <person name="Wolfe K.H."/>
        </authorList>
    </citation>
    <scope>NUCLEOTIDE SEQUENCE</scope>
    <source>
        <strain>Type strain:CBS 4309</strain>
    </source>
</reference>
<evidence type="ECO:0000256" key="8">
    <source>
        <dbReference type="ARBA" id="ARBA00023136"/>
    </source>
</evidence>
<dbReference type="InterPro" id="IPR029012">
    <property type="entry name" value="Helix_hairpin_bin_sf"/>
</dbReference>
<dbReference type="GO" id="GO:0008320">
    <property type="term" value="F:protein transmembrane transporter activity"/>
    <property type="evidence" value="ECO:0007669"/>
    <property type="project" value="EnsemblFungi"/>
</dbReference>
<comment type="subunit">
    <text evidence="9">Component of the Golgi to ER traffic (GET) complex, which is composed of GET1, GET2 and GET3. Within the complex, GET1 and GET2 form a heterotetramer which is stabilized by phosphatidylinositol binding and which binds to the GET3 homodimer.</text>
</comment>
<dbReference type="GeneID" id="96900220"/>
<keyword evidence="2 9" id="KW-0813">Transport</keyword>
<evidence type="ECO:0000256" key="2">
    <source>
        <dbReference type="ARBA" id="ARBA00022448"/>
    </source>
</evidence>
<dbReference type="GO" id="GO:0000423">
    <property type="term" value="P:mitophagy"/>
    <property type="evidence" value="ECO:0007669"/>
    <property type="project" value="EnsemblFungi"/>
</dbReference>
<dbReference type="OrthoDB" id="69461at2759"/>
<keyword evidence="13" id="KW-1185">Reference proteome</keyword>
<evidence type="ECO:0000256" key="10">
    <source>
        <dbReference type="SAM" id="Phobius"/>
    </source>
</evidence>
<dbReference type="HOGENOM" id="CLU_089418_2_1_1"/>
<proteinExistence type="inferred from homology"/>
<dbReference type="HAMAP" id="MF_03113">
    <property type="entry name" value="Get1"/>
    <property type="match status" value="1"/>
</dbReference>
<dbReference type="STRING" id="1064592.G0V5J3"/>
<organism evidence="12 13">
    <name type="scientific">Naumovozyma castellii</name>
    <name type="common">Yeast</name>
    <name type="synonym">Saccharomyces castellii</name>
    <dbReference type="NCBI Taxonomy" id="27288"/>
    <lineage>
        <taxon>Eukaryota</taxon>
        <taxon>Fungi</taxon>
        <taxon>Dikarya</taxon>
        <taxon>Ascomycota</taxon>
        <taxon>Saccharomycotina</taxon>
        <taxon>Saccharomycetes</taxon>
        <taxon>Saccharomycetales</taxon>
        <taxon>Saccharomycetaceae</taxon>
        <taxon>Naumovozyma</taxon>
    </lineage>
</organism>
<dbReference type="EMBL" id="HE576752">
    <property type="protein sequence ID" value="CCC66729.1"/>
    <property type="molecule type" value="Genomic_DNA"/>
</dbReference>
<evidence type="ECO:0000313" key="13">
    <source>
        <dbReference type="Proteomes" id="UP000001640"/>
    </source>
</evidence>
<keyword evidence="8 9" id="KW-0472">Membrane</keyword>
<accession>G0V5J3</accession>
<evidence type="ECO:0000256" key="9">
    <source>
        <dbReference type="HAMAP-Rule" id="MF_03113"/>
    </source>
</evidence>
<dbReference type="PANTHER" id="PTHR42650:SF1">
    <property type="entry name" value="GUIDED ENTRY OF TAIL-ANCHORED PROTEINS FACTOR 1"/>
    <property type="match status" value="1"/>
</dbReference>
<dbReference type="InterPro" id="IPR028945">
    <property type="entry name" value="Get1"/>
</dbReference>
<feature type="coiled-coil region" evidence="9">
    <location>
        <begin position="72"/>
        <end position="102"/>
    </location>
</feature>
<dbReference type="FunCoup" id="G0V5J3">
    <property type="interactions" value="48"/>
</dbReference>
<dbReference type="GO" id="GO:0006890">
    <property type="term" value="P:retrograde vesicle-mediated transport, Golgi to endoplasmic reticulum"/>
    <property type="evidence" value="ECO:0007669"/>
    <property type="project" value="EnsemblFungi"/>
</dbReference>
<dbReference type="Gene3D" id="1.10.287.660">
    <property type="entry name" value="Helix hairpin bin"/>
    <property type="match status" value="1"/>
</dbReference>
<dbReference type="Proteomes" id="UP000001640">
    <property type="component" value="Chromosome 1"/>
</dbReference>
<dbReference type="GO" id="GO:0000139">
    <property type="term" value="C:Golgi membrane"/>
    <property type="evidence" value="ECO:0007669"/>
    <property type="project" value="UniProtKB-SubCell"/>
</dbReference>
<comment type="subcellular location">
    <subcellularLocation>
        <location evidence="9">Endoplasmic reticulum membrane</location>
        <topology evidence="9">Multi-pass membrane protein</topology>
    </subcellularLocation>
    <subcellularLocation>
        <location evidence="9">Golgi apparatus membrane</location>
        <topology evidence="9">Multi-pass membrane protein</topology>
    </subcellularLocation>
</comment>
<dbReference type="GO" id="GO:0043495">
    <property type="term" value="F:protein-membrane adaptor activity"/>
    <property type="evidence" value="ECO:0007669"/>
    <property type="project" value="EnsemblFungi"/>
</dbReference>
<feature type="topological domain" description="Cytoplasmic" evidence="9">
    <location>
        <begin position="197"/>
        <end position="235"/>
    </location>
</feature>
<dbReference type="GO" id="GO:0043529">
    <property type="term" value="C:GET complex"/>
    <property type="evidence" value="ECO:0007669"/>
    <property type="project" value="UniProtKB-UniRule"/>
</dbReference>
<dbReference type="GO" id="GO:0005789">
    <property type="term" value="C:endoplasmic reticulum membrane"/>
    <property type="evidence" value="ECO:0007669"/>
    <property type="project" value="UniProtKB-SubCell"/>
</dbReference>
<dbReference type="InParanoid" id="G0V5J3"/>
<keyword evidence="7 9" id="KW-0175">Coiled coil</keyword>
<evidence type="ECO:0000256" key="1">
    <source>
        <dbReference type="ARBA" id="ARBA00010799"/>
    </source>
</evidence>
<protein>
    <recommendedName>
        <fullName evidence="9">Golgi to ER traffic protein 1</fullName>
    </recommendedName>
    <alternativeName>
        <fullName evidence="9">Guided entry of tail-anchored proteins 1</fullName>
    </alternativeName>
</protein>
<gene>
    <name evidence="12" type="primary">NCAS0A01710</name>
    <name evidence="9" type="synonym">GET1</name>
    <name evidence="12" type="ordered locus">NCAS_0A01710</name>
</gene>
<evidence type="ECO:0000256" key="4">
    <source>
        <dbReference type="ARBA" id="ARBA00022824"/>
    </source>
</evidence>
<feature type="topological domain" description="Lumenal" evidence="9">
    <location>
        <begin position="1"/>
        <end position="4"/>
    </location>
</feature>